<evidence type="ECO:0000313" key="19">
    <source>
        <dbReference type="EMBL" id="KGT78080.1"/>
    </source>
</evidence>
<evidence type="ECO:0000256" key="5">
    <source>
        <dbReference type="ARBA" id="ARBA00022679"/>
    </source>
</evidence>
<dbReference type="AlphaFoldDB" id="A0A0A3XUM7"/>
<evidence type="ECO:0000256" key="14">
    <source>
        <dbReference type="RuleBase" id="RU003572"/>
    </source>
</evidence>
<evidence type="ECO:0000256" key="2">
    <source>
        <dbReference type="ARBA" id="ARBA00022435"/>
    </source>
</evidence>
<dbReference type="InterPro" id="IPR048356">
    <property type="entry name" value="MS_N"/>
</dbReference>
<evidence type="ECO:0000259" key="15">
    <source>
        <dbReference type="Pfam" id="PF01274"/>
    </source>
</evidence>
<evidence type="ECO:0000313" key="20">
    <source>
        <dbReference type="Proteomes" id="UP000030377"/>
    </source>
</evidence>
<organism evidence="19 20">
    <name type="scientific">Bradyrhizobium japonicum</name>
    <dbReference type="NCBI Taxonomy" id="375"/>
    <lineage>
        <taxon>Bacteria</taxon>
        <taxon>Pseudomonadati</taxon>
        <taxon>Pseudomonadota</taxon>
        <taxon>Alphaproteobacteria</taxon>
        <taxon>Hyphomicrobiales</taxon>
        <taxon>Nitrobacteraceae</taxon>
        <taxon>Bradyrhizobium</taxon>
    </lineage>
</organism>
<accession>A0A0A3XUM7</accession>
<reference evidence="19 20" key="1">
    <citation type="submission" date="2014-09" db="EMBL/GenBank/DDBJ databases">
        <title>Draft genome of Bradyrhizobium japonicum Is-34.</title>
        <authorList>
            <person name="Tsurumaru H."/>
            <person name="Yamakawa T."/>
            <person name="Hashimoto S."/>
            <person name="Okizaki K."/>
            <person name="Kanesaki Y."/>
            <person name="Yoshikawa H."/>
            <person name="Yajima S."/>
        </authorList>
    </citation>
    <scope>NUCLEOTIDE SEQUENCE [LARGE SCALE GENOMIC DNA]</scope>
    <source>
        <strain evidence="19 20">Is-34</strain>
    </source>
</reference>
<evidence type="ECO:0000256" key="8">
    <source>
        <dbReference type="ARBA" id="ARBA00023097"/>
    </source>
</evidence>
<dbReference type="InterPro" id="IPR048355">
    <property type="entry name" value="MS_C"/>
</dbReference>
<dbReference type="GO" id="GO:0005829">
    <property type="term" value="C:cytosol"/>
    <property type="evidence" value="ECO:0007669"/>
    <property type="project" value="TreeGrafter"/>
</dbReference>
<feature type="domain" description="Malate synthase G alpha-beta insertion" evidence="17">
    <location>
        <begin position="158"/>
        <end position="233"/>
    </location>
</feature>
<dbReference type="Pfam" id="PF20658">
    <property type="entry name" value="MSG_insertion"/>
    <property type="match status" value="1"/>
</dbReference>
<dbReference type="InterPro" id="IPR044856">
    <property type="entry name" value="Malate_synth_C_sf"/>
</dbReference>
<dbReference type="STRING" id="375.BKD09_RS45175"/>
<evidence type="ECO:0000256" key="3">
    <source>
        <dbReference type="ARBA" id="ARBA00022490"/>
    </source>
</evidence>
<dbReference type="Gene3D" id="1.20.1220.12">
    <property type="entry name" value="Malate synthase, domain III"/>
    <property type="match status" value="1"/>
</dbReference>
<evidence type="ECO:0000256" key="4">
    <source>
        <dbReference type="ARBA" id="ARBA00022532"/>
    </source>
</evidence>
<dbReference type="eggNOG" id="COG2225">
    <property type="taxonomic scope" value="Bacteria"/>
</dbReference>
<feature type="binding site" evidence="11">
    <location>
        <position position="459"/>
    </location>
    <ligand>
        <name>Mg(2+)</name>
        <dbReference type="ChEBI" id="CHEBI:18420"/>
    </ligand>
</feature>
<comment type="function">
    <text evidence="10 11">Involved in the glycolate utilization. Catalyzes the condensation and subsequent hydrolysis of acetyl-coenzyme A (acetyl-CoA) and glyoxylate to form malate and CoA.</text>
</comment>
<comment type="catalytic activity">
    <reaction evidence="9 11 14">
        <text>glyoxylate + acetyl-CoA + H2O = (S)-malate + CoA + H(+)</text>
        <dbReference type="Rhea" id="RHEA:18181"/>
        <dbReference type="ChEBI" id="CHEBI:15377"/>
        <dbReference type="ChEBI" id="CHEBI:15378"/>
        <dbReference type="ChEBI" id="CHEBI:15589"/>
        <dbReference type="ChEBI" id="CHEBI:36655"/>
        <dbReference type="ChEBI" id="CHEBI:57287"/>
        <dbReference type="ChEBI" id="CHEBI:57288"/>
        <dbReference type="EC" id="2.3.3.9"/>
    </reaction>
</comment>
<dbReference type="EMBL" id="JRPN01000015">
    <property type="protein sequence ID" value="KGT78080.1"/>
    <property type="molecule type" value="Genomic_DNA"/>
</dbReference>
<feature type="binding site" evidence="11">
    <location>
        <position position="274"/>
    </location>
    <ligand>
        <name>acetyl-CoA</name>
        <dbReference type="ChEBI" id="CHEBI:57288"/>
    </ligand>
</feature>
<gene>
    <name evidence="11" type="primary">glcB</name>
    <name evidence="19" type="ORF">MA20_18245</name>
</gene>
<feature type="active site" description="Proton acceptor" evidence="11 13">
    <location>
        <position position="339"/>
    </location>
</feature>
<keyword evidence="4 11" id="KW-0816">Tricarboxylic acid cycle</keyword>
<comment type="subcellular location">
    <subcellularLocation>
        <location evidence="11 14">Cytoplasm</location>
    </subcellularLocation>
</comment>
<dbReference type="InterPro" id="IPR006253">
    <property type="entry name" value="Malate_synthG"/>
</dbReference>
<dbReference type="GO" id="GO:0009436">
    <property type="term" value="P:glyoxylate catabolic process"/>
    <property type="evidence" value="ECO:0007669"/>
    <property type="project" value="TreeGrafter"/>
</dbReference>
<keyword evidence="3 11" id="KW-0963">Cytoplasm</keyword>
<comment type="caution">
    <text evidence="19">The sequence shown here is derived from an EMBL/GenBank/DDBJ whole genome shotgun (WGS) entry which is preliminary data.</text>
</comment>
<keyword evidence="8 11" id="KW-0558">Oxidation</keyword>
<feature type="binding site" evidence="11">
    <location>
        <position position="311"/>
    </location>
    <ligand>
        <name>acetyl-CoA</name>
        <dbReference type="ChEBI" id="CHEBI:57288"/>
    </ligand>
</feature>
<protein>
    <recommendedName>
        <fullName evidence="11 12">Malate synthase G</fullName>
        <ecNumber evidence="11 12">2.3.3.9</ecNumber>
    </recommendedName>
</protein>
<dbReference type="NCBIfam" id="TIGR01345">
    <property type="entry name" value="malate_syn_G"/>
    <property type="match status" value="1"/>
</dbReference>
<comment type="pathway">
    <text evidence="11 14">Carbohydrate metabolism; glyoxylate cycle; (S)-malate from isocitrate: step 2/2.</text>
</comment>
<keyword evidence="19" id="KW-0012">Acyltransferase</keyword>
<evidence type="ECO:0000256" key="12">
    <source>
        <dbReference type="NCBIfam" id="TIGR01345"/>
    </source>
</evidence>
<feature type="domain" description="Malate synthase C-terminal" evidence="18">
    <location>
        <begin position="591"/>
        <end position="695"/>
    </location>
</feature>
<keyword evidence="5 11" id="KW-0808">Transferase</keyword>
<feature type="binding site" evidence="11">
    <location>
        <position position="117"/>
    </location>
    <ligand>
        <name>acetyl-CoA</name>
        <dbReference type="ChEBI" id="CHEBI:57288"/>
    </ligand>
</feature>
<dbReference type="GO" id="GO:0006097">
    <property type="term" value="P:glyoxylate cycle"/>
    <property type="evidence" value="ECO:0007669"/>
    <property type="project" value="UniProtKB-UniRule"/>
</dbReference>
<proteinExistence type="inferred from homology"/>
<dbReference type="InterPro" id="IPR001465">
    <property type="entry name" value="Malate_synthase_TIM"/>
</dbReference>
<dbReference type="InterPro" id="IPR048357">
    <property type="entry name" value="MSG_insertion"/>
</dbReference>
<keyword evidence="7 11" id="KW-0460">Magnesium</keyword>
<comment type="cofactor">
    <cofactor evidence="1 11">
        <name>Mg(2+)</name>
        <dbReference type="ChEBI" id="CHEBI:18420"/>
    </cofactor>
</comment>
<comment type="similarity">
    <text evidence="11 14">Belongs to the malate synthase family. GlcB subfamily.</text>
</comment>
<feature type="binding site" evidence="11">
    <location>
        <begin position="456"/>
        <end position="459"/>
    </location>
    <ligand>
        <name>glyoxylate</name>
        <dbReference type="ChEBI" id="CHEBI:36655"/>
    </ligand>
</feature>
<dbReference type="FunFam" id="3.20.20.360:FF:000002">
    <property type="entry name" value="Malate synthase G"/>
    <property type="match status" value="1"/>
</dbReference>
<comment type="caution">
    <text evidence="11">Lacks conserved residue(s) required for the propagation of feature annotation.</text>
</comment>
<keyword evidence="6 11" id="KW-0479">Metal-binding</keyword>
<feature type="active site" description="Proton donor" evidence="11 13">
    <location>
        <position position="630"/>
    </location>
</feature>
<feature type="binding site" evidence="11">
    <location>
        <position position="339"/>
    </location>
    <ligand>
        <name>glyoxylate</name>
        <dbReference type="ChEBI" id="CHEBI:36655"/>
    </ligand>
</feature>
<evidence type="ECO:0000259" key="16">
    <source>
        <dbReference type="Pfam" id="PF20656"/>
    </source>
</evidence>
<dbReference type="InterPro" id="IPR046363">
    <property type="entry name" value="MS_N_TIM-barrel_dom"/>
</dbReference>
<dbReference type="PANTHER" id="PTHR42739">
    <property type="entry name" value="MALATE SYNTHASE G"/>
    <property type="match status" value="1"/>
</dbReference>
<dbReference type="InterPro" id="IPR011076">
    <property type="entry name" value="Malate_synth_sf"/>
</dbReference>
<dbReference type="Pfam" id="PF01274">
    <property type="entry name" value="MS_TIM-barrel"/>
    <property type="match status" value="1"/>
</dbReference>
<evidence type="ECO:0000256" key="7">
    <source>
        <dbReference type="ARBA" id="ARBA00022842"/>
    </source>
</evidence>
<dbReference type="RefSeq" id="WP_028157415.1">
    <property type="nucleotide sequence ID" value="NZ_JANUDC010000001.1"/>
</dbReference>
<feature type="binding site" evidence="11">
    <location>
        <position position="540"/>
    </location>
    <ligand>
        <name>acetyl-CoA</name>
        <dbReference type="ChEBI" id="CHEBI:57288"/>
    </ligand>
</feature>
<dbReference type="Gene3D" id="3.20.20.360">
    <property type="entry name" value="Malate synthase, domain 3"/>
    <property type="match status" value="2"/>
</dbReference>
<dbReference type="SUPFAM" id="SSF51645">
    <property type="entry name" value="Malate synthase G"/>
    <property type="match status" value="1"/>
</dbReference>
<dbReference type="GO" id="GO:0006099">
    <property type="term" value="P:tricarboxylic acid cycle"/>
    <property type="evidence" value="ECO:0007669"/>
    <property type="project" value="UniProtKB-KW"/>
</dbReference>
<dbReference type="Pfam" id="PF20659">
    <property type="entry name" value="MS_C"/>
    <property type="match status" value="1"/>
</dbReference>
<dbReference type="GO" id="GO:0000287">
    <property type="term" value="F:magnesium ion binding"/>
    <property type="evidence" value="ECO:0007669"/>
    <property type="project" value="TreeGrafter"/>
</dbReference>
<dbReference type="HAMAP" id="MF_00641">
    <property type="entry name" value="Malate_synth_G"/>
    <property type="match status" value="1"/>
</dbReference>
<dbReference type="Proteomes" id="UP000030377">
    <property type="component" value="Unassembled WGS sequence"/>
</dbReference>
<dbReference type="NCBIfam" id="NF002825">
    <property type="entry name" value="PRK02999.1"/>
    <property type="match status" value="1"/>
</dbReference>
<evidence type="ECO:0000256" key="6">
    <source>
        <dbReference type="ARBA" id="ARBA00022723"/>
    </source>
</evidence>
<evidence type="ECO:0000259" key="17">
    <source>
        <dbReference type="Pfam" id="PF20658"/>
    </source>
</evidence>
<comment type="subunit">
    <text evidence="11">Monomer.</text>
</comment>
<evidence type="ECO:0000256" key="1">
    <source>
        <dbReference type="ARBA" id="ARBA00001946"/>
    </source>
</evidence>
<feature type="modified residue" description="Cysteine sulfenic acid (-SOH)" evidence="11">
    <location>
        <position position="616"/>
    </location>
</feature>
<feature type="binding site" evidence="11">
    <location>
        <begin position="124"/>
        <end position="125"/>
    </location>
    <ligand>
        <name>acetyl-CoA</name>
        <dbReference type="ChEBI" id="CHEBI:57288"/>
    </ligand>
</feature>
<evidence type="ECO:0000259" key="18">
    <source>
        <dbReference type="Pfam" id="PF20659"/>
    </source>
</evidence>
<feature type="binding site" evidence="11">
    <location>
        <position position="431"/>
    </location>
    <ligand>
        <name>glyoxylate</name>
        <dbReference type="ChEBI" id="CHEBI:36655"/>
    </ligand>
</feature>
<evidence type="ECO:0000256" key="11">
    <source>
        <dbReference type="HAMAP-Rule" id="MF_00641"/>
    </source>
</evidence>
<evidence type="ECO:0000256" key="13">
    <source>
        <dbReference type="PIRSR" id="PIRSR601465-50"/>
    </source>
</evidence>
<dbReference type="Pfam" id="PF20656">
    <property type="entry name" value="MS_N"/>
    <property type="match status" value="1"/>
</dbReference>
<keyword evidence="2 11" id="KW-0329">Glyoxylate bypass</keyword>
<feature type="domain" description="Malate synthase N-terminal" evidence="16">
    <location>
        <begin position="16"/>
        <end position="72"/>
    </location>
</feature>
<dbReference type="GO" id="GO:0004474">
    <property type="term" value="F:malate synthase activity"/>
    <property type="evidence" value="ECO:0007669"/>
    <property type="project" value="UniProtKB-UniRule"/>
</dbReference>
<evidence type="ECO:0000256" key="10">
    <source>
        <dbReference type="ARBA" id="ARBA00054368"/>
    </source>
</evidence>
<sequence>MKRVDAHGLKIAPVLFDFIAKEAAPKTGIAPDAFWAGVAAIIKELGPKNRALLAVRDTLQAKIDDWHRANKGKAFDLNAYTAFLKEIGYLVPEPATQKVETANVDDEIGKICGPQLVVPLTNARYALNAANARWGSLYDAFYGTDAIPHDAAESGKGYNRARGDKVIAKAKAFLDAAVPLATGSHTDVTAYSVVAGQLAVKLKSGNATALKNAAQFAGFQGDAAAPSAVLLVNNGLHVEVKIDRSSTIGKDDPAGVADMVMEAAVSTILDMEDSVAAVDAEDKVLVYRNTLGLMNGTLSADFEKGGKTLTRSLNADRSYKTPDGKGEVKLHGRSLLLMRNCGHHMFTDAVLDEKGEEVPEGLLDAAVSGLLAIHDLKGNSKVKNSRTGSAYIVKPKMHGPDEVSLTCEIFDRVEKMLGLPENTLKVGIMDEERRTTVNLKACIQRASKRIMFINTGFLDRTGDEIHTSMEAGPMIRKNEMKAQAWIKAYEDWNVDMGLIDGLPGHAQIGKGMWAAPDKMADMLQQKLAHPQAGATTAWVPSPTAATLHALHYHQVNVTARQQELTKGGPRAKLSDILTIPVSKSNWAPDDVKQEIDNNCQGILGYVVRWIDQGVGCSKVPDIHDVGLMEDRATLRISSQHLANWLHQGVITEAQVMESLKRMAVVVDKQNAGDAIYKPMAPAFDGVAFKAACDLIFKGREQPNGYTEYILTARRREAKAAG</sequence>
<dbReference type="EC" id="2.3.3.9" evidence="11 12"/>
<dbReference type="PANTHER" id="PTHR42739:SF1">
    <property type="entry name" value="MALATE SYNTHASE G"/>
    <property type="match status" value="1"/>
</dbReference>
<name>A0A0A3XUM7_BRAJP</name>
<dbReference type="UniPathway" id="UPA00703">
    <property type="reaction ID" value="UER00720"/>
</dbReference>
<feature type="binding site" evidence="11">
    <location>
        <position position="431"/>
    </location>
    <ligand>
        <name>Mg(2+)</name>
        <dbReference type="ChEBI" id="CHEBI:18420"/>
    </ligand>
</feature>
<evidence type="ECO:0000256" key="9">
    <source>
        <dbReference type="ARBA" id="ARBA00047918"/>
    </source>
</evidence>
<feature type="domain" description="Malate synthase TIM barrel" evidence="15">
    <location>
        <begin position="336"/>
        <end position="570"/>
    </location>
</feature>